<dbReference type="EMBL" id="JAAYEE010000025">
    <property type="protein sequence ID" value="NLW34136.1"/>
    <property type="molecule type" value="Genomic_DNA"/>
</dbReference>
<gene>
    <name evidence="5" type="ORF">GXY80_01455</name>
</gene>
<evidence type="ECO:0000259" key="4">
    <source>
        <dbReference type="SMART" id="SM00893"/>
    </source>
</evidence>
<dbReference type="AlphaFoldDB" id="A0A351U512"/>
<evidence type="ECO:0000256" key="2">
    <source>
        <dbReference type="ARBA" id="ARBA00022982"/>
    </source>
</evidence>
<name>A0A351U512_9BACT</name>
<dbReference type="STRING" id="909663.GCA_000512235_03449"/>
<feature type="domain" description="Electron transfer flavoprotein alpha/beta-subunit N-terminal" evidence="4">
    <location>
        <begin position="23"/>
        <end position="216"/>
    </location>
</feature>
<evidence type="ECO:0000256" key="3">
    <source>
        <dbReference type="ARBA" id="ARBA00040635"/>
    </source>
</evidence>
<sequence>MKIVACIKQVPDTEAEVKWDIPNGRLNREGMDSVTNPFDEFALEEALLTRENYDGELIAITMGPEKAADVLRNCLALTVNEVHQCTDAAFAGSDTFATASVLAAAIKKIGDVDVVFCGKQSTDGNTGVVGAVLASILGFSQLTFVSKVRSIDAGAKKIVVERAIEGGTEVVEAKLPAVVSVIKGINEPRLPNLMGIRKAAKMQIPQWSAADLGVDAGKVGAAGSCTKVVEIAVPPPRGAGEILKGEIDDIANTVTDKLIDLKVIK</sequence>
<dbReference type="PIRSF" id="PIRSF000090">
    <property type="entry name" value="Beta-ETF"/>
    <property type="match status" value="1"/>
</dbReference>
<dbReference type="PANTHER" id="PTHR21294:SF17">
    <property type="entry name" value="PROTEIN FIXA"/>
    <property type="match status" value="1"/>
</dbReference>
<reference evidence="5" key="2">
    <citation type="submission" date="2020-01" db="EMBL/GenBank/DDBJ databases">
        <authorList>
            <person name="Campanaro S."/>
        </authorList>
    </citation>
    <scope>NUCLEOTIDE SEQUENCE</scope>
    <source>
        <strain evidence="5">AS06rmzACSIP_7</strain>
    </source>
</reference>
<dbReference type="Gene3D" id="3.40.50.620">
    <property type="entry name" value="HUPs"/>
    <property type="match status" value="1"/>
</dbReference>
<evidence type="ECO:0000313" key="5">
    <source>
        <dbReference type="EMBL" id="NLW34136.1"/>
    </source>
</evidence>
<reference evidence="5" key="1">
    <citation type="journal article" date="2020" name="Biotechnol. Biofuels">
        <title>New insights from the biogas microbiome by comprehensive genome-resolved metagenomics of nearly 1600 species originating from multiple anaerobic digesters.</title>
        <authorList>
            <person name="Campanaro S."/>
            <person name="Treu L."/>
            <person name="Rodriguez-R L.M."/>
            <person name="Kovalovszki A."/>
            <person name="Ziels R.M."/>
            <person name="Maus I."/>
            <person name="Zhu X."/>
            <person name="Kougias P.G."/>
            <person name="Basile A."/>
            <person name="Luo G."/>
            <person name="Schluter A."/>
            <person name="Konstantinidis K.T."/>
            <person name="Angelidaki I."/>
        </authorList>
    </citation>
    <scope>NUCLEOTIDE SEQUENCE</scope>
    <source>
        <strain evidence="5">AS06rmzACSIP_7</strain>
    </source>
</reference>
<dbReference type="InterPro" id="IPR000049">
    <property type="entry name" value="ET-Flavoprotein_bsu_CS"/>
</dbReference>
<evidence type="ECO:0000313" key="6">
    <source>
        <dbReference type="Proteomes" id="UP000777265"/>
    </source>
</evidence>
<dbReference type="SMART" id="SM00893">
    <property type="entry name" value="ETF"/>
    <property type="match status" value="1"/>
</dbReference>
<comment type="caution">
    <text evidence="5">The sequence shown here is derived from an EMBL/GenBank/DDBJ whole genome shotgun (WGS) entry which is preliminary data.</text>
</comment>
<dbReference type="Proteomes" id="UP000777265">
    <property type="component" value="Unassembled WGS sequence"/>
</dbReference>
<organism evidence="5 6">
    <name type="scientific">Syntrophorhabdus aromaticivorans</name>
    <dbReference type="NCBI Taxonomy" id="328301"/>
    <lineage>
        <taxon>Bacteria</taxon>
        <taxon>Pseudomonadati</taxon>
        <taxon>Thermodesulfobacteriota</taxon>
        <taxon>Syntrophorhabdia</taxon>
        <taxon>Syntrophorhabdales</taxon>
        <taxon>Syntrophorhabdaceae</taxon>
        <taxon>Syntrophorhabdus</taxon>
    </lineage>
</organism>
<comment type="similarity">
    <text evidence="1">Belongs to the ETF beta-subunit/FixA family.</text>
</comment>
<dbReference type="PANTHER" id="PTHR21294">
    <property type="entry name" value="ELECTRON TRANSFER FLAVOPROTEIN BETA-SUBUNIT"/>
    <property type="match status" value="1"/>
</dbReference>
<dbReference type="GO" id="GO:0009055">
    <property type="term" value="F:electron transfer activity"/>
    <property type="evidence" value="ECO:0007669"/>
    <property type="project" value="InterPro"/>
</dbReference>
<proteinExistence type="inferred from homology"/>
<dbReference type="PROSITE" id="PS01065">
    <property type="entry name" value="ETF_BETA"/>
    <property type="match status" value="1"/>
</dbReference>
<dbReference type="InterPro" id="IPR033948">
    <property type="entry name" value="ETF_beta_N"/>
</dbReference>
<dbReference type="CDD" id="cd01714">
    <property type="entry name" value="ETF_beta"/>
    <property type="match status" value="1"/>
</dbReference>
<dbReference type="InterPro" id="IPR014729">
    <property type="entry name" value="Rossmann-like_a/b/a_fold"/>
</dbReference>
<keyword evidence="2" id="KW-0249">Electron transport</keyword>
<dbReference type="Pfam" id="PF01012">
    <property type="entry name" value="ETF"/>
    <property type="match status" value="1"/>
</dbReference>
<keyword evidence="2" id="KW-0813">Transport</keyword>
<evidence type="ECO:0000256" key="1">
    <source>
        <dbReference type="ARBA" id="ARBA00007557"/>
    </source>
</evidence>
<accession>A0A351U512</accession>
<dbReference type="InterPro" id="IPR012255">
    <property type="entry name" value="ETF_b"/>
</dbReference>
<dbReference type="InterPro" id="IPR014730">
    <property type="entry name" value="ETF_a/b_N"/>
</dbReference>
<protein>
    <recommendedName>
        <fullName evidence="3">Protein FixA</fullName>
    </recommendedName>
</protein>
<dbReference type="SUPFAM" id="SSF52402">
    <property type="entry name" value="Adenine nucleotide alpha hydrolases-like"/>
    <property type="match status" value="1"/>
</dbReference>